<dbReference type="PRINTS" id="PR00474">
    <property type="entry name" value="GLU5KINASE"/>
</dbReference>
<evidence type="ECO:0000313" key="6">
    <source>
        <dbReference type="EMBL" id="GKT34696.1"/>
    </source>
</evidence>
<dbReference type="Gene3D" id="3.40.1160.10">
    <property type="entry name" value="Acetylglutamate kinase-like"/>
    <property type="match status" value="1"/>
</dbReference>
<evidence type="ECO:0000313" key="7">
    <source>
        <dbReference type="Proteomes" id="UP001057375"/>
    </source>
</evidence>
<organism evidence="6 7">
    <name type="scientific">Aduncisulcus paluster</name>
    <dbReference type="NCBI Taxonomy" id="2918883"/>
    <lineage>
        <taxon>Eukaryota</taxon>
        <taxon>Metamonada</taxon>
        <taxon>Carpediemonas-like organisms</taxon>
        <taxon>Aduncisulcus</taxon>
    </lineage>
</organism>
<evidence type="ECO:0000256" key="2">
    <source>
        <dbReference type="ARBA" id="ARBA00022741"/>
    </source>
</evidence>
<dbReference type="InterPro" id="IPR001057">
    <property type="entry name" value="Glu/AcGlu_kinase"/>
</dbReference>
<evidence type="ECO:0000256" key="1">
    <source>
        <dbReference type="ARBA" id="ARBA00022679"/>
    </source>
</evidence>
<proteinExistence type="predicted"/>
<dbReference type="PANTHER" id="PTHR23342:SF0">
    <property type="entry name" value="N-ACETYLGLUTAMATE SYNTHASE, MITOCHONDRIAL"/>
    <property type="match status" value="1"/>
</dbReference>
<dbReference type="Proteomes" id="UP001057375">
    <property type="component" value="Unassembled WGS sequence"/>
</dbReference>
<dbReference type="GO" id="GO:0016301">
    <property type="term" value="F:kinase activity"/>
    <property type="evidence" value="ECO:0007669"/>
    <property type="project" value="UniProtKB-KW"/>
</dbReference>
<keyword evidence="3 6" id="KW-0418">Kinase</keyword>
<dbReference type="InterPro" id="IPR001048">
    <property type="entry name" value="Asp/Glu/Uridylate_kinase"/>
</dbReference>
<evidence type="ECO:0000259" key="5">
    <source>
        <dbReference type="Pfam" id="PF00696"/>
    </source>
</evidence>
<evidence type="ECO:0000256" key="3">
    <source>
        <dbReference type="ARBA" id="ARBA00022777"/>
    </source>
</evidence>
<keyword evidence="2" id="KW-0547">Nucleotide-binding</keyword>
<dbReference type="PANTHER" id="PTHR23342">
    <property type="entry name" value="N-ACETYLGLUTAMATE SYNTHASE"/>
    <property type="match status" value="1"/>
</dbReference>
<reference evidence="6" key="1">
    <citation type="submission" date="2022-03" db="EMBL/GenBank/DDBJ databases">
        <title>Draft genome sequence of Aduncisulcus paluster, a free-living microaerophilic Fornicata.</title>
        <authorList>
            <person name="Yuyama I."/>
            <person name="Kume K."/>
            <person name="Tamura T."/>
            <person name="Inagaki Y."/>
            <person name="Hashimoto T."/>
        </authorList>
    </citation>
    <scope>NUCLEOTIDE SEQUENCE</scope>
    <source>
        <strain evidence="6">NY0171</strain>
    </source>
</reference>
<accession>A0ABQ5KRS1</accession>
<dbReference type="InterPro" id="IPR036393">
    <property type="entry name" value="AceGlu_kinase-like_sf"/>
</dbReference>
<keyword evidence="1" id="KW-0808">Transferase</keyword>
<dbReference type="SUPFAM" id="SSF53633">
    <property type="entry name" value="Carbamate kinase-like"/>
    <property type="match status" value="1"/>
</dbReference>
<comment type="caution">
    <text evidence="6">The sequence shown here is derived from an EMBL/GenBank/DDBJ whole genome shotgun (WGS) entry which is preliminary data.</text>
</comment>
<feature type="domain" description="Aspartate/glutamate/uridylate kinase" evidence="5">
    <location>
        <begin position="2"/>
        <end position="116"/>
    </location>
</feature>
<protein>
    <submittedName>
        <fullName evidence="6">Glutamate/acetylglutamate kinase like protein</fullName>
    </submittedName>
</protein>
<sequence>QITDVNNEVVENLLTEKFIPVIAPIASGNEVNHPGFNINADLAASKIAASLKARKVIFMTDIAGVMDKDKNLLTTLTEDEIKAYKKDETITGGMIPKVDACLEAIHGGVEKAHIIDGRIQHSLLLEVFTSEGIGTVIKQS</sequence>
<evidence type="ECO:0000256" key="4">
    <source>
        <dbReference type="ARBA" id="ARBA00022840"/>
    </source>
</evidence>
<dbReference type="Pfam" id="PF00696">
    <property type="entry name" value="AA_kinase"/>
    <property type="match status" value="1"/>
</dbReference>
<name>A0ABQ5KRS1_9EUKA</name>
<gene>
    <name evidence="6" type="ORF">ADUPG1_002856</name>
</gene>
<dbReference type="EMBL" id="BQXS01003573">
    <property type="protein sequence ID" value="GKT34696.1"/>
    <property type="molecule type" value="Genomic_DNA"/>
</dbReference>
<keyword evidence="4" id="KW-0067">ATP-binding</keyword>
<keyword evidence="7" id="KW-1185">Reference proteome</keyword>
<feature type="non-terminal residue" evidence="6">
    <location>
        <position position="1"/>
    </location>
</feature>